<keyword evidence="2" id="KW-1185">Reference proteome</keyword>
<dbReference type="Gene3D" id="3.80.10.10">
    <property type="entry name" value="Ribonuclease Inhibitor"/>
    <property type="match status" value="1"/>
</dbReference>
<name>R4YRK1_OLEAN</name>
<dbReference type="EMBL" id="FO203512">
    <property type="protein sequence ID" value="CCK77717.1"/>
    <property type="molecule type" value="Genomic_DNA"/>
</dbReference>
<organism evidence="1 2">
    <name type="scientific">Oleispira antarctica RB-8</name>
    <dbReference type="NCBI Taxonomy" id="698738"/>
    <lineage>
        <taxon>Bacteria</taxon>
        <taxon>Pseudomonadati</taxon>
        <taxon>Pseudomonadota</taxon>
        <taxon>Gammaproteobacteria</taxon>
        <taxon>Oceanospirillales</taxon>
        <taxon>Oceanospirillaceae</taxon>
        <taxon>Oleispira</taxon>
    </lineage>
</organism>
<accession>R4YRK1</accession>
<dbReference type="SUPFAM" id="SSF52058">
    <property type="entry name" value="L domain-like"/>
    <property type="match status" value="1"/>
</dbReference>
<gene>
    <name evidence="1" type="ORF">OLEAN_C35410</name>
</gene>
<dbReference type="HOGENOM" id="CLU_625345_0_0_6"/>
<dbReference type="PROSITE" id="PS51257">
    <property type="entry name" value="PROKAR_LIPOPROTEIN"/>
    <property type="match status" value="1"/>
</dbReference>
<dbReference type="InterPro" id="IPR032675">
    <property type="entry name" value="LRR_dom_sf"/>
</dbReference>
<sequence>MRTLLCLITFLFLISGCAGENNQRSDRDDDGAHDQLDQFPDDKTRAFRITGNIHNVRGDITLILNDRQITLSSDQEFLFDIAYGEAFILLAESTLEDELCVIPSPVHDGKAKVAVMTISCITRIETALVLNSITNSYLRECIKGQGSTWVDEVVELDCNNVYDFDRLCGRDGLELEFISEPITWTSSDSDCILENLDNADGIEEFVFLKKLVLKFGYDYPNSGGSTLRYIDLTKNVLLEELEVETAALDISGLDRLTNLQLAYYEGSTIDFTHSANLRNLIVFASNLETINLAPLKNLKILSIHSNKLVSVDTSMLSNLEGIIVLCRELESLDISMNYELEFIGALWTPIKELKIYNNKKLTSILLSDTNVEYIDISNNTNLIDVDFSSNKFQTVPSGIRSIKDKSVKINLIDNPLTGNAKAELAQLKKSYKNLLFDE</sequence>
<dbReference type="KEGG" id="oai:OLEAN_C35410"/>
<proteinExistence type="predicted"/>
<evidence type="ECO:0000313" key="1">
    <source>
        <dbReference type="EMBL" id="CCK77717.1"/>
    </source>
</evidence>
<dbReference type="STRING" id="698738.OLEAN_C35410"/>
<evidence type="ECO:0000313" key="2">
    <source>
        <dbReference type="Proteomes" id="UP000032749"/>
    </source>
</evidence>
<dbReference type="AlphaFoldDB" id="R4YRK1"/>
<protein>
    <submittedName>
        <fullName evidence="1">Leucine rich repeat domain protein</fullName>
    </submittedName>
</protein>
<dbReference type="OrthoDB" id="9815730at2"/>
<dbReference type="Proteomes" id="UP000032749">
    <property type="component" value="Chromosome"/>
</dbReference>
<reference evidence="1 2" key="1">
    <citation type="journal article" date="2013" name="Nat. Commun.">
        <title>Genome sequence and functional genomic analysis of the oil-degrading bacterium Oleispira antarctica.</title>
        <authorList>
            <person name="Kube M."/>
            <person name="Chernikova T.N."/>
            <person name="Al-Ramahi Y."/>
            <person name="Beloqui A."/>
            <person name="Lopez-Cortez N."/>
            <person name="Guazzaroni M.E."/>
            <person name="Heipieper H.J."/>
            <person name="Klages S."/>
            <person name="Kotsyurbenko O.R."/>
            <person name="Langer I."/>
            <person name="Nechitaylo T.Y."/>
            <person name="Lunsdorf H."/>
            <person name="Fernandez M."/>
            <person name="Juarez S."/>
            <person name="Ciordia S."/>
            <person name="Singer A."/>
            <person name="Kagan O."/>
            <person name="Egorova O."/>
            <person name="Petit P.A."/>
            <person name="Stogios P."/>
            <person name="Kim Y."/>
            <person name="Tchigvintsev A."/>
            <person name="Flick R."/>
            <person name="Denaro R."/>
            <person name="Genovese M."/>
            <person name="Albar J.P."/>
            <person name="Reva O.N."/>
            <person name="Martinez-Gomariz M."/>
            <person name="Tran H."/>
            <person name="Ferrer M."/>
            <person name="Savchenko A."/>
            <person name="Yakunin A.F."/>
            <person name="Yakimov M.M."/>
            <person name="Golyshina O.V."/>
            <person name="Reinhardt R."/>
            <person name="Golyshin P.N."/>
        </authorList>
    </citation>
    <scope>NUCLEOTIDE SEQUENCE [LARGE SCALE GENOMIC DNA]</scope>
</reference>